<sequence>MIKMNAIINILLFCFFALNTYAQVVSSGRLERQTNFQSKYVAARNVDVWLPKNYDGKSKFSVLYMHDGQMLFDAASTWNKQAWDVDDIMTKLLDEKAIQNCIVVGIWNIAANRHSDYFPQKPFEMLSQAQQDSIYKATRGKNQALFAGKINSDNYLKFIVEELKPFIDKKYAVFTDQKHTFIGGSSMGGLISMYAICEYPKVFAGAACLSTHWVGTFTVENNPIPATFLQYLQIHLPSPKNHKIYFDYGTETLDALYKPFQEKVDIVMKSKGFSDKNWLTKEFIGADHSEKSWNQRLDIPLKFLLNK</sequence>
<dbReference type="InterPro" id="IPR029058">
    <property type="entry name" value="AB_hydrolase_fold"/>
</dbReference>
<dbReference type="SUPFAM" id="SSF53474">
    <property type="entry name" value="alpha/beta-Hydrolases"/>
    <property type="match status" value="1"/>
</dbReference>
<protein>
    <submittedName>
        <fullName evidence="1">Esterase</fullName>
    </submittedName>
</protein>
<evidence type="ECO:0000313" key="1">
    <source>
        <dbReference type="EMBL" id="AFK04048.1"/>
    </source>
</evidence>
<keyword evidence="2" id="KW-1185">Reference proteome</keyword>
<dbReference type="InterPro" id="IPR050583">
    <property type="entry name" value="Mycobacterial_A85_antigen"/>
</dbReference>
<dbReference type="PANTHER" id="PTHR48098:SF6">
    <property type="entry name" value="FERRI-BACILLIBACTIN ESTERASE BESA"/>
    <property type="match status" value="1"/>
</dbReference>
<gene>
    <name evidence="1" type="ordered locus">Emtol_2915</name>
</gene>
<dbReference type="PANTHER" id="PTHR48098">
    <property type="entry name" value="ENTEROCHELIN ESTERASE-RELATED"/>
    <property type="match status" value="1"/>
</dbReference>
<dbReference type="Gene3D" id="3.40.50.1820">
    <property type="entry name" value="alpha/beta hydrolase"/>
    <property type="match status" value="1"/>
</dbReference>
<accession>A0ABN4ANU9</accession>
<name>A0ABN4ANU9_EMTOG</name>
<dbReference type="Proteomes" id="UP000002875">
    <property type="component" value="Chromosome"/>
</dbReference>
<dbReference type="RefSeq" id="WP_015029742.1">
    <property type="nucleotide sequence ID" value="NZ_JBBEOH010000012.1"/>
</dbReference>
<reference evidence="1 2" key="1">
    <citation type="submission" date="2011-07" db="EMBL/GenBank/DDBJ databases">
        <title>The complete genome of chromosome of Emticicia oligotrophica DSM 17448.</title>
        <authorList>
            <consortium name="US DOE Joint Genome Institute (JGI-PGF)"/>
            <person name="Lucas S."/>
            <person name="Han J."/>
            <person name="Lapidus A."/>
            <person name="Bruce D."/>
            <person name="Goodwin L."/>
            <person name="Pitluck S."/>
            <person name="Peters L."/>
            <person name="Kyrpides N."/>
            <person name="Mavromatis K."/>
            <person name="Ivanova N."/>
            <person name="Ovchinnikova G."/>
            <person name="Teshima H."/>
            <person name="Detter J.C."/>
            <person name="Tapia R."/>
            <person name="Han C."/>
            <person name="Land M."/>
            <person name="Hauser L."/>
            <person name="Markowitz V."/>
            <person name="Cheng J.-F."/>
            <person name="Hugenholtz P."/>
            <person name="Woyke T."/>
            <person name="Wu D."/>
            <person name="Tindall B."/>
            <person name="Pomrenke H."/>
            <person name="Brambilla E."/>
            <person name="Klenk H.-P."/>
            <person name="Eisen J.A."/>
        </authorList>
    </citation>
    <scope>NUCLEOTIDE SEQUENCE [LARGE SCALE GENOMIC DNA]</scope>
    <source>
        <strain evidence="1 2">DSM 17448</strain>
    </source>
</reference>
<dbReference type="InterPro" id="IPR000801">
    <property type="entry name" value="Esterase-like"/>
</dbReference>
<proteinExistence type="predicted"/>
<evidence type="ECO:0000313" key="2">
    <source>
        <dbReference type="Proteomes" id="UP000002875"/>
    </source>
</evidence>
<dbReference type="EMBL" id="CP002961">
    <property type="protein sequence ID" value="AFK04048.1"/>
    <property type="molecule type" value="Genomic_DNA"/>
</dbReference>
<dbReference type="Pfam" id="PF00756">
    <property type="entry name" value="Esterase"/>
    <property type="match status" value="1"/>
</dbReference>
<organism evidence="1 2">
    <name type="scientific">Emticicia oligotrophica (strain DSM 17448 / CIP 109782 / MTCC 6937 / GPTSA100-15)</name>
    <dbReference type="NCBI Taxonomy" id="929562"/>
    <lineage>
        <taxon>Bacteria</taxon>
        <taxon>Pseudomonadati</taxon>
        <taxon>Bacteroidota</taxon>
        <taxon>Cytophagia</taxon>
        <taxon>Cytophagales</taxon>
        <taxon>Leadbetterellaceae</taxon>
        <taxon>Emticicia</taxon>
    </lineage>
</organism>